<dbReference type="GO" id="GO:0005890">
    <property type="term" value="C:sodium:potassium-exchanging ATPase complex"/>
    <property type="evidence" value="ECO:0007669"/>
    <property type="project" value="InterPro"/>
</dbReference>
<organism evidence="8 9">
    <name type="scientific">Opisthorchis viverrini</name>
    <name type="common">Southeast Asian liver fluke</name>
    <dbReference type="NCBI Taxonomy" id="6198"/>
    <lineage>
        <taxon>Eukaryota</taxon>
        <taxon>Metazoa</taxon>
        <taxon>Spiralia</taxon>
        <taxon>Lophotrochozoa</taxon>
        <taxon>Platyhelminthes</taxon>
        <taxon>Trematoda</taxon>
        <taxon>Digenea</taxon>
        <taxon>Opisthorchiida</taxon>
        <taxon>Opisthorchiata</taxon>
        <taxon>Opisthorchiidae</taxon>
        <taxon>Opisthorchis</taxon>
    </lineage>
</organism>
<dbReference type="GO" id="GO:0030007">
    <property type="term" value="P:intracellular potassium ion homeostasis"/>
    <property type="evidence" value="ECO:0007669"/>
    <property type="project" value="TreeGrafter"/>
</dbReference>
<accession>A0A1S8WLI7</accession>
<evidence type="ECO:0000256" key="2">
    <source>
        <dbReference type="ARBA" id="ARBA00005876"/>
    </source>
</evidence>
<reference evidence="8 9" key="1">
    <citation type="submission" date="2015-03" db="EMBL/GenBank/DDBJ databases">
        <title>Draft genome of the nematode, Opisthorchis viverrini.</title>
        <authorList>
            <person name="Mitreva M."/>
        </authorList>
    </citation>
    <scope>NUCLEOTIDE SEQUENCE [LARGE SCALE GENOMIC DNA]</scope>
    <source>
        <strain evidence="8">Khon Kaen</strain>
    </source>
</reference>
<dbReference type="Proteomes" id="UP000243686">
    <property type="component" value="Unassembled WGS sequence"/>
</dbReference>
<dbReference type="PANTHER" id="PTHR11523">
    <property type="entry name" value="SODIUM/POTASSIUM-DEPENDENT ATPASE BETA SUBUNIT"/>
    <property type="match status" value="1"/>
</dbReference>
<evidence type="ECO:0000256" key="3">
    <source>
        <dbReference type="ARBA" id="ARBA00022692"/>
    </source>
</evidence>
<evidence type="ECO:0000256" key="1">
    <source>
        <dbReference type="ARBA" id="ARBA00004606"/>
    </source>
</evidence>
<name>A0A1S8WLI7_OPIVI</name>
<dbReference type="PANTHER" id="PTHR11523:SF28">
    <property type="entry name" value="NA_K-ATPASE BETA SUBUNIT ISOFORM 4-RELATED"/>
    <property type="match status" value="1"/>
</dbReference>
<keyword evidence="6" id="KW-0472">Membrane</keyword>
<keyword evidence="4" id="KW-0735">Signal-anchor</keyword>
<comment type="subcellular location">
    <subcellularLocation>
        <location evidence="1">Membrane</location>
        <topology evidence="1">Single-pass type II membrane protein</topology>
    </subcellularLocation>
</comment>
<feature type="non-terminal residue" evidence="8">
    <location>
        <position position="1"/>
    </location>
</feature>
<evidence type="ECO:0000313" key="8">
    <source>
        <dbReference type="EMBL" id="OON15213.1"/>
    </source>
</evidence>
<evidence type="ECO:0000313" key="9">
    <source>
        <dbReference type="Proteomes" id="UP000243686"/>
    </source>
</evidence>
<evidence type="ECO:0000256" key="4">
    <source>
        <dbReference type="ARBA" id="ARBA00022968"/>
    </source>
</evidence>
<feature type="non-terminal residue" evidence="8">
    <location>
        <position position="334"/>
    </location>
</feature>
<evidence type="ECO:0000256" key="7">
    <source>
        <dbReference type="SAM" id="MobiDB-lite"/>
    </source>
</evidence>
<dbReference type="Pfam" id="PF00287">
    <property type="entry name" value="Na_K-ATPase"/>
    <property type="match status" value="1"/>
</dbReference>
<sequence>VAFAPRVTTTTAFLQFTTFPSSINAPYVEGVRRLLSRYEASNLTTVCPDGAAAITFPEQPCQFPLTSLGPCAEPEASLKAGLPCIYLRLNRVYGWLPDLANDTVFPEAAIGCYGQNDIAKFQLGDPEYFPQLVTPSGEKYAKIPSTYFPFIGQAGYQAPLAAVRFPNIMKNTVVLVECKVYGLAGVDSEVMFEIAVDGRKSPTIRIRNPTLAGANVKKDLQKAGQSVSLRTGKILSVVQFWHAGMHTNVFPLRAKKKRHAKSKQSALTGAAEVNEAGESLDDPFEAADFVTGASDVGLTDLKVRITLSPRVGSMDGSWAVPEDGGKESRCRPST</sequence>
<feature type="compositionally biased region" description="Basic and acidic residues" evidence="7">
    <location>
        <begin position="323"/>
        <end position="334"/>
    </location>
</feature>
<feature type="region of interest" description="Disordered" evidence="7">
    <location>
        <begin position="312"/>
        <end position="334"/>
    </location>
</feature>
<proteinExistence type="inferred from homology"/>
<dbReference type="Gene3D" id="2.60.40.1660">
    <property type="entry name" value="Na, k-atpase alpha subunit"/>
    <property type="match status" value="1"/>
</dbReference>
<dbReference type="EMBL" id="KV906177">
    <property type="protein sequence ID" value="OON15213.1"/>
    <property type="molecule type" value="Genomic_DNA"/>
</dbReference>
<keyword evidence="3" id="KW-0812">Transmembrane</keyword>
<dbReference type="GO" id="GO:0036376">
    <property type="term" value="P:sodium ion export across plasma membrane"/>
    <property type="evidence" value="ECO:0007669"/>
    <property type="project" value="TreeGrafter"/>
</dbReference>
<dbReference type="GO" id="GO:0006883">
    <property type="term" value="P:intracellular sodium ion homeostasis"/>
    <property type="evidence" value="ECO:0007669"/>
    <property type="project" value="TreeGrafter"/>
</dbReference>
<dbReference type="InterPro" id="IPR000402">
    <property type="entry name" value="Na/K_ATPase_sub_beta"/>
</dbReference>
<keyword evidence="5" id="KW-1133">Transmembrane helix</keyword>
<evidence type="ECO:0000256" key="6">
    <source>
        <dbReference type="ARBA" id="ARBA00023136"/>
    </source>
</evidence>
<dbReference type="AlphaFoldDB" id="A0A1S8WLI7"/>
<evidence type="ECO:0000256" key="5">
    <source>
        <dbReference type="ARBA" id="ARBA00022989"/>
    </source>
</evidence>
<gene>
    <name evidence="8" type="ORF">X801_08987</name>
</gene>
<keyword evidence="9" id="KW-1185">Reference proteome</keyword>
<dbReference type="GO" id="GO:1990573">
    <property type="term" value="P:potassium ion import across plasma membrane"/>
    <property type="evidence" value="ECO:0007669"/>
    <property type="project" value="TreeGrafter"/>
</dbReference>
<dbReference type="InterPro" id="IPR038702">
    <property type="entry name" value="Na/K_ATPase_sub_beta_sf"/>
</dbReference>
<comment type="similarity">
    <text evidence="2">Belongs to the X(+)/potassium ATPases subunit beta family.</text>
</comment>
<dbReference type="GO" id="GO:0001671">
    <property type="term" value="F:ATPase activator activity"/>
    <property type="evidence" value="ECO:0007669"/>
    <property type="project" value="TreeGrafter"/>
</dbReference>
<protein>
    <submittedName>
        <fullName evidence="8">Sodium / potassium ATPase beta chain</fullName>
    </submittedName>
</protein>